<feature type="domain" description="ABC transmembrane type-1" evidence="10">
    <location>
        <begin position="68"/>
        <end position="257"/>
    </location>
</feature>
<evidence type="ECO:0000256" key="1">
    <source>
        <dbReference type="ARBA" id="ARBA00004651"/>
    </source>
</evidence>
<dbReference type="GO" id="GO:0055085">
    <property type="term" value="P:transmembrane transport"/>
    <property type="evidence" value="ECO:0007669"/>
    <property type="project" value="InterPro"/>
</dbReference>
<dbReference type="InterPro" id="IPR050366">
    <property type="entry name" value="BP-dependent_transpt_permease"/>
</dbReference>
<keyword evidence="4 9" id="KW-0812">Transmembrane</keyword>
<dbReference type="GO" id="GO:0015031">
    <property type="term" value="P:protein transport"/>
    <property type="evidence" value="ECO:0007669"/>
    <property type="project" value="UniProtKB-KW"/>
</dbReference>
<comment type="similarity">
    <text evidence="9">Belongs to the binding-protein-dependent transport system permease family.</text>
</comment>
<dbReference type="Pfam" id="PF00528">
    <property type="entry name" value="BPD_transp_1"/>
    <property type="match status" value="1"/>
</dbReference>
<keyword evidence="7 9" id="KW-1133">Transmembrane helix</keyword>
<evidence type="ECO:0000259" key="10">
    <source>
        <dbReference type="PROSITE" id="PS50928"/>
    </source>
</evidence>
<comment type="subcellular location">
    <subcellularLocation>
        <location evidence="1 9">Cell membrane</location>
        <topology evidence="1 9">Multi-pass membrane protein</topology>
    </subcellularLocation>
</comment>
<keyword evidence="5" id="KW-0571">Peptide transport</keyword>
<dbReference type="PANTHER" id="PTHR43386">
    <property type="entry name" value="OLIGOPEPTIDE TRANSPORT SYSTEM PERMEASE PROTEIN APPC"/>
    <property type="match status" value="1"/>
</dbReference>
<evidence type="ECO:0000256" key="5">
    <source>
        <dbReference type="ARBA" id="ARBA00022856"/>
    </source>
</evidence>
<dbReference type="RefSeq" id="WP_040114779.1">
    <property type="nucleotide sequence ID" value="NZ_CP006880.1"/>
</dbReference>
<keyword evidence="12" id="KW-1185">Reference proteome</keyword>
<evidence type="ECO:0000313" key="12">
    <source>
        <dbReference type="Proteomes" id="UP000031368"/>
    </source>
</evidence>
<dbReference type="SUPFAM" id="SSF161098">
    <property type="entry name" value="MetI-like"/>
    <property type="match status" value="1"/>
</dbReference>
<evidence type="ECO:0000256" key="7">
    <source>
        <dbReference type="ARBA" id="ARBA00022989"/>
    </source>
</evidence>
<dbReference type="HOGENOM" id="CLU_028518_1_1_5"/>
<dbReference type="KEGG" id="rga:RGR602_PC00381"/>
<dbReference type="GO" id="GO:0015833">
    <property type="term" value="P:peptide transport"/>
    <property type="evidence" value="ECO:0007669"/>
    <property type="project" value="UniProtKB-KW"/>
</dbReference>
<keyword evidence="6" id="KW-0653">Protein transport</keyword>
<evidence type="ECO:0000256" key="6">
    <source>
        <dbReference type="ARBA" id="ARBA00022927"/>
    </source>
</evidence>
<evidence type="ECO:0000256" key="4">
    <source>
        <dbReference type="ARBA" id="ARBA00022692"/>
    </source>
</evidence>
<organism evidence="11 12">
    <name type="scientific">Rhizobium gallicum bv. gallicum R602sp</name>
    <dbReference type="NCBI Taxonomy" id="1041138"/>
    <lineage>
        <taxon>Bacteria</taxon>
        <taxon>Pseudomonadati</taxon>
        <taxon>Pseudomonadota</taxon>
        <taxon>Alphaproteobacteria</taxon>
        <taxon>Hyphomicrobiales</taxon>
        <taxon>Rhizobiaceae</taxon>
        <taxon>Rhizobium/Agrobacterium group</taxon>
        <taxon>Rhizobium</taxon>
    </lineage>
</organism>
<sequence>MKKITFNGLIGSVLISALLLSAGIGLFWTPYDPMKLGFTARLAAPSGAHWLGTDEFGRDVLSRLIVGARASVWIGTLTVTFATVCGALIGLVSGYARGWIDAVIMAVNNALLAFPGILLALGLLAVFGANQYGIIFALGIAYSPSMARVVRGAVLSLREREFIEASKVMGNGEMYTMFRHILPNCIAPITVLATSMFGWAILSESALSFLGLGVPPPAPTWGNMLAAGRPFIEQAVWLGLFPGLAIALTLLGINLLGDALRDKLDPRMRGLK</sequence>
<feature type="transmembrane region" description="Helical" evidence="9">
    <location>
        <begin position="132"/>
        <end position="150"/>
    </location>
</feature>
<dbReference type="PROSITE" id="PS50928">
    <property type="entry name" value="ABC_TM1"/>
    <property type="match status" value="1"/>
</dbReference>
<feature type="transmembrane region" description="Helical" evidence="9">
    <location>
        <begin position="103"/>
        <end position="126"/>
    </location>
</feature>
<dbReference type="PANTHER" id="PTHR43386:SF1">
    <property type="entry name" value="D,D-DIPEPTIDE TRANSPORT SYSTEM PERMEASE PROTEIN DDPC-RELATED"/>
    <property type="match status" value="1"/>
</dbReference>
<evidence type="ECO:0000256" key="9">
    <source>
        <dbReference type="RuleBase" id="RU363032"/>
    </source>
</evidence>
<protein>
    <submittedName>
        <fullName evidence="11">Dipeptide/oligopeptide ABC transporter permease protein</fullName>
    </submittedName>
</protein>
<accession>A0A0B4XBG5</accession>
<dbReference type="Gene3D" id="1.10.3720.10">
    <property type="entry name" value="MetI-like"/>
    <property type="match status" value="1"/>
</dbReference>
<keyword evidence="2 9" id="KW-0813">Transport</keyword>
<keyword evidence="11" id="KW-0614">Plasmid</keyword>
<dbReference type="CDD" id="cd06261">
    <property type="entry name" value="TM_PBP2"/>
    <property type="match status" value="1"/>
</dbReference>
<keyword evidence="8 9" id="KW-0472">Membrane</keyword>
<evidence type="ECO:0000256" key="8">
    <source>
        <dbReference type="ARBA" id="ARBA00023136"/>
    </source>
</evidence>
<reference evidence="11 12" key="1">
    <citation type="submission" date="2013-11" db="EMBL/GenBank/DDBJ databases">
        <title>Complete genome sequence of Rhizobium gallicum bv. gallicum R602.</title>
        <authorList>
            <person name="Bustos P."/>
            <person name="Santamaria R.I."/>
            <person name="Lozano L."/>
            <person name="Acosta J.L."/>
            <person name="Ormeno-Orrillo E."/>
            <person name="Rogel M.A."/>
            <person name="Romero D."/>
            <person name="Cevallos M.A."/>
            <person name="Martinez-Romero E."/>
            <person name="Gonzalez V."/>
        </authorList>
    </citation>
    <scope>NUCLEOTIDE SEQUENCE [LARGE SCALE GENOMIC DNA]</scope>
    <source>
        <strain evidence="11 12">R602</strain>
        <plasmid evidence="11 12">pRgalR602c</plasmid>
    </source>
</reference>
<geneLocation type="plasmid" evidence="11 12">
    <name>pRgalR602c</name>
</geneLocation>
<name>A0A0B4XBG5_9HYPH</name>
<evidence type="ECO:0000256" key="3">
    <source>
        <dbReference type="ARBA" id="ARBA00022475"/>
    </source>
</evidence>
<dbReference type="AlphaFoldDB" id="A0A0B4XBG5"/>
<proteinExistence type="inferred from homology"/>
<feature type="transmembrane region" description="Helical" evidence="9">
    <location>
        <begin position="181"/>
        <end position="202"/>
    </location>
</feature>
<dbReference type="EMBL" id="CP006880">
    <property type="protein sequence ID" value="AJD44421.1"/>
    <property type="molecule type" value="Genomic_DNA"/>
</dbReference>
<evidence type="ECO:0000313" key="11">
    <source>
        <dbReference type="EMBL" id="AJD44421.1"/>
    </source>
</evidence>
<feature type="transmembrane region" description="Helical" evidence="9">
    <location>
        <begin position="70"/>
        <end position="91"/>
    </location>
</feature>
<dbReference type="GO" id="GO:0005886">
    <property type="term" value="C:plasma membrane"/>
    <property type="evidence" value="ECO:0007669"/>
    <property type="project" value="UniProtKB-SubCell"/>
</dbReference>
<dbReference type="InterPro" id="IPR000515">
    <property type="entry name" value="MetI-like"/>
</dbReference>
<feature type="transmembrane region" description="Helical" evidence="9">
    <location>
        <begin position="7"/>
        <end position="28"/>
    </location>
</feature>
<evidence type="ECO:0000256" key="2">
    <source>
        <dbReference type="ARBA" id="ARBA00022448"/>
    </source>
</evidence>
<dbReference type="Proteomes" id="UP000031368">
    <property type="component" value="Plasmid pRgalR602c"/>
</dbReference>
<gene>
    <name evidence="11" type="ORF">RGR602_PC00381</name>
</gene>
<dbReference type="InterPro" id="IPR035906">
    <property type="entry name" value="MetI-like_sf"/>
</dbReference>
<feature type="transmembrane region" description="Helical" evidence="9">
    <location>
        <begin position="235"/>
        <end position="257"/>
    </location>
</feature>
<keyword evidence="3" id="KW-1003">Cell membrane</keyword>